<dbReference type="AlphaFoldDB" id="A0A926ZKG4"/>
<gene>
    <name evidence="1" type="ORF">H6G03_23415</name>
</gene>
<dbReference type="Proteomes" id="UP000641646">
    <property type="component" value="Unassembled WGS sequence"/>
</dbReference>
<reference evidence="1" key="1">
    <citation type="journal article" date="2015" name="ISME J.">
        <title>Draft Genome Sequence of Streptomyces incarnatus NRRL8089, which Produces the Nucleoside Antibiotic Sinefungin.</title>
        <authorList>
            <person name="Oshima K."/>
            <person name="Hattori M."/>
            <person name="Shimizu H."/>
            <person name="Fukuda K."/>
            <person name="Nemoto M."/>
            <person name="Inagaki K."/>
            <person name="Tamura T."/>
        </authorList>
    </citation>
    <scope>NUCLEOTIDE SEQUENCE</scope>
    <source>
        <strain evidence="1">FACHB-1375</strain>
    </source>
</reference>
<keyword evidence="2" id="KW-1185">Reference proteome</keyword>
<proteinExistence type="predicted"/>
<comment type="caution">
    <text evidence="1">The sequence shown here is derived from an EMBL/GenBank/DDBJ whole genome shotgun (WGS) entry which is preliminary data.</text>
</comment>
<evidence type="ECO:0000313" key="2">
    <source>
        <dbReference type="Proteomes" id="UP000641646"/>
    </source>
</evidence>
<accession>A0A926ZKG4</accession>
<reference evidence="1" key="2">
    <citation type="submission" date="2020-08" db="EMBL/GenBank/DDBJ databases">
        <authorList>
            <person name="Chen M."/>
            <person name="Teng W."/>
            <person name="Zhao L."/>
            <person name="Hu C."/>
            <person name="Zhou Y."/>
            <person name="Han B."/>
            <person name="Song L."/>
            <person name="Shu W."/>
        </authorList>
    </citation>
    <scope>NUCLEOTIDE SEQUENCE</scope>
    <source>
        <strain evidence="1">FACHB-1375</strain>
    </source>
</reference>
<sequence>MTAVKLYLGFTRGRGVCHAQKTFASSHHHILAPATGVSQLTNRSASKHSISLAIESNPYRRSRPSPVSITENVVQVRNDLMRSMSPAR</sequence>
<dbReference type="EMBL" id="JACJPW010000069">
    <property type="protein sequence ID" value="MBD2183981.1"/>
    <property type="molecule type" value="Genomic_DNA"/>
</dbReference>
<protein>
    <submittedName>
        <fullName evidence="1">Uncharacterized protein</fullName>
    </submittedName>
</protein>
<name>A0A926ZKG4_9CYAN</name>
<evidence type="ECO:0000313" key="1">
    <source>
        <dbReference type="EMBL" id="MBD2183981.1"/>
    </source>
</evidence>
<dbReference type="RefSeq" id="WP_190469466.1">
    <property type="nucleotide sequence ID" value="NZ_JACJPW010000069.1"/>
</dbReference>
<organism evidence="1 2">
    <name type="scientific">Aerosakkonema funiforme FACHB-1375</name>
    <dbReference type="NCBI Taxonomy" id="2949571"/>
    <lineage>
        <taxon>Bacteria</taxon>
        <taxon>Bacillati</taxon>
        <taxon>Cyanobacteriota</taxon>
        <taxon>Cyanophyceae</taxon>
        <taxon>Oscillatoriophycideae</taxon>
        <taxon>Aerosakkonematales</taxon>
        <taxon>Aerosakkonemataceae</taxon>
        <taxon>Aerosakkonema</taxon>
    </lineage>
</organism>